<gene>
    <name evidence="4" type="ORF">WJX72_006580</name>
</gene>
<evidence type="ECO:0000256" key="2">
    <source>
        <dbReference type="ARBA" id="ARBA00022737"/>
    </source>
</evidence>
<dbReference type="Pfam" id="PF23598">
    <property type="entry name" value="LRR_14"/>
    <property type="match status" value="1"/>
</dbReference>
<keyword evidence="2" id="KW-0677">Repeat</keyword>
<evidence type="ECO:0000313" key="5">
    <source>
        <dbReference type="Proteomes" id="UP001489004"/>
    </source>
</evidence>
<dbReference type="GO" id="GO:0005930">
    <property type="term" value="C:axoneme"/>
    <property type="evidence" value="ECO:0007669"/>
    <property type="project" value="UniProtKB-SubCell"/>
</dbReference>
<name>A0AAW1PK12_9CHLO</name>
<protein>
    <recommendedName>
        <fullName evidence="3">Disease resistance R13L4/SHOC-2-like LRR domain-containing protein</fullName>
    </recommendedName>
</protein>
<dbReference type="PANTHER" id="PTHR45752">
    <property type="entry name" value="LEUCINE-RICH REPEAT-CONTAINING"/>
    <property type="match status" value="1"/>
</dbReference>
<dbReference type="InterPro" id="IPR050715">
    <property type="entry name" value="LRR-SigEffector_domain"/>
</dbReference>
<dbReference type="SUPFAM" id="SSF81383">
    <property type="entry name" value="F-box domain"/>
    <property type="match status" value="1"/>
</dbReference>
<dbReference type="InterPro" id="IPR055414">
    <property type="entry name" value="LRR_R13L4/SHOC2-like"/>
</dbReference>
<comment type="caution">
    <text evidence="4">The sequence shown here is derived from an EMBL/GenBank/DDBJ whole genome shotgun (WGS) entry which is preliminary data.</text>
</comment>
<proteinExistence type="predicted"/>
<comment type="subcellular location">
    <subcellularLocation>
        <location evidence="1">Cytoplasm</location>
        <location evidence="1">Cytoskeleton</location>
        <location evidence="1">Cilium axoneme</location>
    </subcellularLocation>
</comment>
<reference evidence="4 5" key="1">
    <citation type="journal article" date="2024" name="Nat. Commun.">
        <title>Phylogenomics reveals the evolutionary origins of lichenization in chlorophyte algae.</title>
        <authorList>
            <person name="Puginier C."/>
            <person name="Libourel C."/>
            <person name="Otte J."/>
            <person name="Skaloud P."/>
            <person name="Haon M."/>
            <person name="Grisel S."/>
            <person name="Petersen M."/>
            <person name="Berrin J.G."/>
            <person name="Delaux P.M."/>
            <person name="Dal Grande F."/>
            <person name="Keller J."/>
        </authorList>
    </citation>
    <scope>NUCLEOTIDE SEQUENCE [LARGE SCALE GENOMIC DNA]</scope>
    <source>
        <strain evidence="4 5">SAG 2043</strain>
    </source>
</reference>
<evidence type="ECO:0000313" key="4">
    <source>
        <dbReference type="EMBL" id="KAK9808933.1"/>
    </source>
</evidence>
<dbReference type="Gene3D" id="3.80.10.10">
    <property type="entry name" value="Ribonuclease Inhibitor"/>
    <property type="match status" value="2"/>
</dbReference>
<dbReference type="InterPro" id="IPR032675">
    <property type="entry name" value="LRR_dom_sf"/>
</dbReference>
<accession>A0AAW1PK12</accession>
<evidence type="ECO:0000256" key="1">
    <source>
        <dbReference type="ARBA" id="ARBA00004430"/>
    </source>
</evidence>
<dbReference type="AlphaFoldDB" id="A0AAW1PK12"/>
<evidence type="ECO:0000259" key="3">
    <source>
        <dbReference type="Pfam" id="PF23598"/>
    </source>
</evidence>
<keyword evidence="5" id="KW-1185">Reference proteome</keyword>
<organism evidence="4 5">
    <name type="scientific">[Myrmecia] bisecta</name>
    <dbReference type="NCBI Taxonomy" id="41462"/>
    <lineage>
        <taxon>Eukaryota</taxon>
        <taxon>Viridiplantae</taxon>
        <taxon>Chlorophyta</taxon>
        <taxon>core chlorophytes</taxon>
        <taxon>Trebouxiophyceae</taxon>
        <taxon>Trebouxiales</taxon>
        <taxon>Trebouxiaceae</taxon>
        <taxon>Myrmecia</taxon>
    </lineage>
</organism>
<feature type="domain" description="Disease resistance R13L4/SHOC-2-like LRR" evidence="3">
    <location>
        <begin position="280"/>
        <end position="369"/>
    </location>
</feature>
<sequence length="395" mass="44023">MPPNHNYFDHVPDHILQHILGSVEFKTRKNVVPCVCRRFLELVDWRDIHLDFSHHDSVDGVRRLKLELLATGYGTQLKEENLNHLGQLTLLEELELRFRKDHTYSRYVCYPPDFSRPDDPYHWRYVGRFPEALCNLTRLRTLLIDGTGDYESTLGFGDLPDSLSRLLRLESLELLACCVTAIPCRALGNLPRLHTLQVGEKFCRGDKLATCRLHQGLGTMTALTRLHLSDIVLDGDLPPCIGKLGLMSELDLDSCDLAALPAEIGSLKGLHALWLTNNPRLTCLPDSIGNLSALKTLCVSGTKLAVLPESIGQLRALQWLPLSRTDLVCLPESISGLVSLRTLDLAQAKQLLDIPSTLGCLTALKRLTLASLPWDISKLTALQSLDLSYNSQLAA</sequence>
<dbReference type="SUPFAM" id="SSF52047">
    <property type="entry name" value="RNI-like"/>
    <property type="match status" value="1"/>
</dbReference>
<dbReference type="PANTHER" id="PTHR45752:SF195">
    <property type="entry name" value="LEUCINE-RICH REPEAT (LRR) FAMILY PROTEIN-RELATED"/>
    <property type="match status" value="1"/>
</dbReference>
<dbReference type="EMBL" id="JALJOR010000011">
    <property type="protein sequence ID" value="KAK9808933.1"/>
    <property type="molecule type" value="Genomic_DNA"/>
</dbReference>
<dbReference type="Proteomes" id="UP001489004">
    <property type="component" value="Unassembled WGS sequence"/>
</dbReference>
<dbReference type="InterPro" id="IPR036047">
    <property type="entry name" value="F-box-like_dom_sf"/>
</dbReference>